<dbReference type="GO" id="GO:0004494">
    <property type="term" value="F:methylmalonyl-CoA mutase activity"/>
    <property type="evidence" value="ECO:0007669"/>
    <property type="project" value="UniProtKB-EC"/>
</dbReference>
<dbReference type="Gene3D" id="3.20.20.240">
    <property type="entry name" value="Methylmalonyl-CoA mutase"/>
    <property type="match status" value="1"/>
</dbReference>
<evidence type="ECO:0000256" key="3">
    <source>
        <dbReference type="ARBA" id="ARBA00022628"/>
    </source>
</evidence>
<dbReference type="AlphaFoldDB" id="A0A916X211"/>
<reference evidence="7" key="2">
    <citation type="submission" date="2020-09" db="EMBL/GenBank/DDBJ databases">
        <authorList>
            <person name="Sun Q."/>
            <person name="Zhou Y."/>
        </authorList>
    </citation>
    <scope>NUCLEOTIDE SEQUENCE</scope>
    <source>
        <strain evidence="7">CGMCC 1.12426</strain>
    </source>
</reference>
<sequence>MTDLTDFEIPEAFLGADRADWLAAVDAALKGASRDRLQTRTEDGYAVEPLYPKRSDAQPQMARPAGRPWSIIQRIDHPDVKLANAQILDDLEGGASGLELVFASSSGAQPGGGICMNSMEDMDQLLSGVYLDLIDLRLVAGHEGTTVLPLLVAYLDHIGLDPSRVRIHAGFDYYGLLARRGWALAGLSDGVARAADAYFALSRLGATPILAEADGRPWHDGGASAAQELGCVLATGVEYLRAMEHSRIDPARWAALIGFTLVADADQIGTVAKARALRRLWSCVLSECGLEDHALALHMQTSHRMLTARDPFVNLLRNTVAAFSAGIGGADSVAVLPHTSAVGLPDAFARRLARNTQSILIEESNLHKVADPSAGSGAIEARTGQMADAAWAFFQEIEAKGGLGRALEPGFIQDRLNETRAERARAIASRKRPVTGVSEFPDLEEKPVLVLDVPMQDVGEVDMTQTLPEAGGGARFEALVKAFKDGARVAELQGGLGAEAATRTIVRPLDCQRDAEPFEALRRRADHAMRVTGRRPAVFLACLGPLAEFTARATWTKNALAAGGLASAGGEPVEGLDSLVAQFKQSGARLACLVSSDRVYAEQGPAAATALKAAGAAHLYLAGRPGEQEEPLRAAGVDSFLYAGGDLLTFLQDAHRLLGLAEDDASPAQEDLA</sequence>
<keyword evidence="4" id="KW-0413">Isomerase</keyword>
<protein>
    <submittedName>
        <fullName evidence="7">Methylmalonyl-CoA mutase</fullName>
    </submittedName>
</protein>
<dbReference type="GO" id="GO:0005737">
    <property type="term" value="C:cytoplasm"/>
    <property type="evidence" value="ECO:0007669"/>
    <property type="project" value="TreeGrafter"/>
</dbReference>
<evidence type="ECO:0000313" key="7">
    <source>
        <dbReference type="EMBL" id="GGB50346.1"/>
    </source>
</evidence>
<evidence type="ECO:0000313" key="8">
    <source>
        <dbReference type="Proteomes" id="UP000605148"/>
    </source>
</evidence>
<organism evidence="7 8">
    <name type="scientific">Roseibium aquae</name>
    <dbReference type="NCBI Taxonomy" id="1323746"/>
    <lineage>
        <taxon>Bacteria</taxon>
        <taxon>Pseudomonadati</taxon>
        <taxon>Pseudomonadota</taxon>
        <taxon>Alphaproteobacteria</taxon>
        <taxon>Hyphomicrobiales</taxon>
        <taxon>Stappiaceae</taxon>
        <taxon>Roseibium</taxon>
    </lineage>
</organism>
<dbReference type="GO" id="GO:0031419">
    <property type="term" value="F:cobalamin binding"/>
    <property type="evidence" value="ECO:0007669"/>
    <property type="project" value="UniProtKB-KW"/>
</dbReference>
<dbReference type="OrthoDB" id="9762378at2"/>
<accession>A0A916X211</accession>
<comment type="cofactor">
    <cofactor evidence="1">
        <name>adenosylcob(III)alamin</name>
        <dbReference type="ChEBI" id="CHEBI:18408"/>
    </cofactor>
</comment>
<dbReference type="GO" id="GO:0019678">
    <property type="term" value="P:propionate metabolic process, methylmalonyl pathway"/>
    <property type="evidence" value="ECO:0007669"/>
    <property type="project" value="TreeGrafter"/>
</dbReference>
<proteinExistence type="inferred from homology"/>
<dbReference type="SUPFAM" id="SSF51703">
    <property type="entry name" value="Cobalamin (vitamin B12)-dependent enzymes"/>
    <property type="match status" value="1"/>
</dbReference>
<name>A0A916X211_9HYPH</name>
<comment type="caution">
    <text evidence="7">The sequence shown here is derived from an EMBL/GenBank/DDBJ whole genome shotgun (WGS) entry which is preliminary data.</text>
</comment>
<comment type="similarity">
    <text evidence="2">Belongs to the methylmalonyl-CoA mutase family.</text>
</comment>
<dbReference type="Proteomes" id="UP000605148">
    <property type="component" value="Unassembled WGS sequence"/>
</dbReference>
<reference evidence="7" key="1">
    <citation type="journal article" date="2014" name="Int. J. Syst. Evol. Microbiol.">
        <title>Complete genome sequence of Corynebacterium casei LMG S-19264T (=DSM 44701T), isolated from a smear-ripened cheese.</title>
        <authorList>
            <consortium name="US DOE Joint Genome Institute (JGI-PGF)"/>
            <person name="Walter F."/>
            <person name="Albersmeier A."/>
            <person name="Kalinowski J."/>
            <person name="Ruckert C."/>
        </authorList>
    </citation>
    <scope>NUCLEOTIDE SEQUENCE</scope>
    <source>
        <strain evidence="7">CGMCC 1.12426</strain>
    </source>
</reference>
<dbReference type="Gene3D" id="3.40.50.280">
    <property type="entry name" value="Cobalamin-binding domain"/>
    <property type="match status" value="1"/>
</dbReference>
<dbReference type="InterPro" id="IPR006099">
    <property type="entry name" value="MeMalonylCoA_mutase_a/b_cat"/>
</dbReference>
<evidence type="ECO:0000256" key="4">
    <source>
        <dbReference type="ARBA" id="ARBA00023235"/>
    </source>
</evidence>
<evidence type="ECO:0000256" key="1">
    <source>
        <dbReference type="ARBA" id="ARBA00001922"/>
    </source>
</evidence>
<dbReference type="PANTHER" id="PTHR48101:SF4">
    <property type="entry name" value="METHYLMALONYL-COA MUTASE, MITOCHONDRIAL"/>
    <property type="match status" value="1"/>
</dbReference>
<dbReference type="CDD" id="cd03677">
    <property type="entry name" value="MM_CoA_mutase_beta"/>
    <property type="match status" value="1"/>
</dbReference>
<dbReference type="InterPro" id="IPR036724">
    <property type="entry name" value="Cobalamin-bd_sf"/>
</dbReference>
<evidence type="ECO:0000256" key="2">
    <source>
        <dbReference type="ARBA" id="ARBA00008465"/>
    </source>
</evidence>
<evidence type="ECO:0000259" key="6">
    <source>
        <dbReference type="Pfam" id="PF01642"/>
    </source>
</evidence>
<keyword evidence="3" id="KW-0846">Cobalamin</keyword>
<feature type="domain" description="Methylmalonyl-CoA mutase alpha/beta chain catalytic" evidence="6">
    <location>
        <begin position="64"/>
        <end position="461"/>
    </location>
</feature>
<keyword evidence="8" id="KW-1185">Reference proteome</keyword>
<dbReference type="EMBL" id="BMFA01000006">
    <property type="protein sequence ID" value="GGB50346.1"/>
    <property type="molecule type" value="Genomic_DNA"/>
</dbReference>
<gene>
    <name evidence="7" type="ORF">GCM10011316_23090</name>
</gene>
<dbReference type="Pfam" id="PF01642">
    <property type="entry name" value="MM_CoA_mutase"/>
    <property type="match status" value="1"/>
</dbReference>
<dbReference type="InterPro" id="IPR016176">
    <property type="entry name" value="Cbl-dep_enz_cat"/>
</dbReference>
<dbReference type="GO" id="GO:0046872">
    <property type="term" value="F:metal ion binding"/>
    <property type="evidence" value="ECO:0007669"/>
    <property type="project" value="InterPro"/>
</dbReference>
<dbReference type="PANTHER" id="PTHR48101">
    <property type="entry name" value="METHYLMALONYL-COA MUTASE, MITOCHONDRIAL-RELATED"/>
    <property type="match status" value="1"/>
</dbReference>
<dbReference type="RefSeq" id="WP_150496217.1">
    <property type="nucleotide sequence ID" value="NZ_BMFA01000006.1"/>
</dbReference>
<keyword evidence="5" id="KW-0170">Cobalt</keyword>
<evidence type="ECO:0000256" key="5">
    <source>
        <dbReference type="ARBA" id="ARBA00023285"/>
    </source>
</evidence>
<dbReference type="SUPFAM" id="SSF52242">
    <property type="entry name" value="Cobalamin (vitamin B12)-binding domain"/>
    <property type="match status" value="1"/>
</dbReference>